<dbReference type="InterPro" id="IPR009729">
    <property type="entry name" value="Gal-3-0_sulfotransfrase"/>
</dbReference>
<proteinExistence type="inferred from homology"/>
<evidence type="ECO:0000256" key="2">
    <source>
        <dbReference type="ARBA" id="ARBA00008124"/>
    </source>
</evidence>
<dbReference type="SUPFAM" id="SSF52540">
    <property type="entry name" value="P-loop containing nucleoside triphosphate hydrolases"/>
    <property type="match status" value="1"/>
</dbReference>
<keyword evidence="8 11" id="KW-0472">Membrane</keyword>
<feature type="transmembrane region" description="Helical" evidence="11">
    <location>
        <begin position="333"/>
        <end position="354"/>
    </location>
</feature>
<keyword evidence="3" id="KW-0808">Transferase</keyword>
<evidence type="ECO:0000256" key="10">
    <source>
        <dbReference type="SAM" id="MobiDB-lite"/>
    </source>
</evidence>
<gene>
    <name evidence="12" type="ORF">XELAEV_18019195mg</name>
</gene>
<keyword evidence="7" id="KW-0333">Golgi apparatus</keyword>
<sequence>MMPYCCHLDLVPTSSSTTILFLLAPSLPLSVSCSSANIFPCCHHIILLPHSLHLSISCSSANIFPYCHHNILLPPFLDLSIYPTATKSYIPADVKSCDLPTIPLCSVVTSNRNLSLNRHHETFTLMGVRMVIPRIIAHLASRIPDVHILWLEPAGLLSGDTSAKLERLSLLGLPPGQYSTGLAGPHRRDDSSCRTTDFREARPILRNYRAVSGIRTIVHLTIFRPTSVGKLIGQVKKSLSVPVQSLYVCRAKQAAPLCFPGKLVFLVDGRFVRSYDRSEKIVVSRSGSDLLKISTSMASFSHDNNALGKYIEFSLHLLVPLCRTMRLLQFCRLPILGIGLLVLMAIGFTIQLLGTHFQKRPPQTFTVLHPLSSPSIRTCRPKSHIVFLKTHKTAGSTILNMLHRYGDRNSLTFALPQKYQFNYPNLFHGRRVKGYNELNKPTYDILCHHMRFNLPEVRKLMPADSFYFTILRDPATLAESSFSYYRLVSSAFKKAPNFKAFIAHPSHYYKPGERSNHYAHNLLWFDLGFNPDTPFREALAKAGARVVEGAFHLVLLSEYFDESMVLLKEELCWDLDDVVTFKLNTREASTPLEKREIDRLRAWNTLDWYLYIYFNHTFWEKVDRFGREKMDIEVRMLKKRRQQLAEICLEGLNPIRADQITEEGIKPFQFGQDKILGWTVKKDLEPKTRAHCVQMVTPELQYKDILDARQFPQGVRSGSEPGPAGTSVKHLKS</sequence>
<evidence type="ECO:0000256" key="3">
    <source>
        <dbReference type="ARBA" id="ARBA00022679"/>
    </source>
</evidence>
<evidence type="ECO:0000256" key="9">
    <source>
        <dbReference type="ARBA" id="ARBA00023180"/>
    </source>
</evidence>
<dbReference type="AlphaFoldDB" id="A0A974DEH1"/>
<dbReference type="GO" id="GO:0000139">
    <property type="term" value="C:Golgi membrane"/>
    <property type="evidence" value="ECO:0007669"/>
    <property type="project" value="UniProtKB-SubCell"/>
</dbReference>
<evidence type="ECO:0008006" key="14">
    <source>
        <dbReference type="Google" id="ProtNLM"/>
    </source>
</evidence>
<dbReference type="InterPro" id="IPR027417">
    <property type="entry name" value="P-loop_NTPase"/>
</dbReference>
<evidence type="ECO:0000256" key="4">
    <source>
        <dbReference type="ARBA" id="ARBA00022692"/>
    </source>
</evidence>
<dbReference type="EMBL" id="CM004470">
    <property type="protein sequence ID" value="OCT90579.1"/>
    <property type="molecule type" value="Genomic_DNA"/>
</dbReference>
<comment type="similarity">
    <text evidence="2">Belongs to the galactose-3-O-sulfotransferase family.</text>
</comment>
<dbReference type="PANTHER" id="PTHR14647:SF57">
    <property type="entry name" value="GALACTOSE-3-O-SULFOTRANSFERASE 4"/>
    <property type="match status" value="1"/>
</dbReference>
<evidence type="ECO:0000256" key="7">
    <source>
        <dbReference type="ARBA" id="ARBA00023034"/>
    </source>
</evidence>
<comment type="subcellular location">
    <subcellularLocation>
        <location evidence="1">Golgi apparatus membrane</location>
        <topology evidence="1">Single-pass type II membrane protein</topology>
    </subcellularLocation>
</comment>
<dbReference type="Gene3D" id="3.40.50.300">
    <property type="entry name" value="P-loop containing nucleotide triphosphate hydrolases"/>
    <property type="match status" value="1"/>
</dbReference>
<reference evidence="13" key="1">
    <citation type="journal article" date="2016" name="Nature">
        <title>Genome evolution in the allotetraploid frog Xenopus laevis.</title>
        <authorList>
            <person name="Session A.M."/>
            <person name="Uno Y."/>
            <person name="Kwon T."/>
            <person name="Chapman J.A."/>
            <person name="Toyoda A."/>
            <person name="Takahashi S."/>
            <person name="Fukui A."/>
            <person name="Hikosaka A."/>
            <person name="Suzuki A."/>
            <person name="Kondo M."/>
            <person name="van Heeringen S.J."/>
            <person name="Quigley I."/>
            <person name="Heinz S."/>
            <person name="Ogino H."/>
            <person name="Ochi H."/>
            <person name="Hellsten U."/>
            <person name="Lyons J.B."/>
            <person name="Simakov O."/>
            <person name="Putnam N."/>
            <person name="Stites J."/>
            <person name="Kuroki Y."/>
            <person name="Tanaka T."/>
            <person name="Michiue T."/>
            <person name="Watanabe M."/>
            <person name="Bogdanovic O."/>
            <person name="Lister R."/>
            <person name="Georgiou G."/>
            <person name="Paranjpe S.S."/>
            <person name="van Kruijsbergen I."/>
            <person name="Shu S."/>
            <person name="Carlson J."/>
            <person name="Kinoshita T."/>
            <person name="Ohta Y."/>
            <person name="Mawaribuchi S."/>
            <person name="Jenkins J."/>
            <person name="Grimwood J."/>
            <person name="Schmutz J."/>
            <person name="Mitros T."/>
            <person name="Mozaffari S.V."/>
            <person name="Suzuki Y."/>
            <person name="Haramoto Y."/>
            <person name="Yamamoto T.S."/>
            <person name="Takagi C."/>
            <person name="Heald R."/>
            <person name="Miller K."/>
            <person name="Haudenschild C."/>
            <person name="Kitzman J."/>
            <person name="Nakayama T."/>
            <person name="Izutsu Y."/>
            <person name="Robert J."/>
            <person name="Fortriede J."/>
            <person name="Burns K."/>
            <person name="Lotay V."/>
            <person name="Karimi K."/>
            <person name="Yasuoka Y."/>
            <person name="Dichmann D.S."/>
            <person name="Flajnik M.F."/>
            <person name="Houston D.W."/>
            <person name="Shendure J."/>
            <person name="DuPasquier L."/>
            <person name="Vize P.D."/>
            <person name="Zorn A.M."/>
            <person name="Ito M."/>
            <person name="Marcotte E.M."/>
            <person name="Wallingford J.B."/>
            <person name="Ito Y."/>
            <person name="Asashima M."/>
            <person name="Ueno N."/>
            <person name="Matsuda Y."/>
            <person name="Veenstra G.J."/>
            <person name="Fujiyama A."/>
            <person name="Harland R.M."/>
            <person name="Taira M."/>
            <person name="Rokhsar D.S."/>
        </authorList>
    </citation>
    <scope>NUCLEOTIDE SEQUENCE [LARGE SCALE GENOMIC DNA]</scope>
    <source>
        <strain evidence="13">J</strain>
    </source>
</reference>
<name>A0A974DEH1_XENLA</name>
<protein>
    <recommendedName>
        <fullName evidence="14">Galactose-3-O-sulfotransferase 4</fullName>
    </recommendedName>
</protein>
<evidence type="ECO:0000256" key="5">
    <source>
        <dbReference type="ARBA" id="ARBA00022968"/>
    </source>
</evidence>
<evidence type="ECO:0000256" key="11">
    <source>
        <dbReference type="SAM" id="Phobius"/>
    </source>
</evidence>
<dbReference type="Pfam" id="PF06990">
    <property type="entry name" value="Gal-3-0_sulfotr"/>
    <property type="match status" value="1"/>
</dbReference>
<keyword evidence="6 11" id="KW-1133">Transmembrane helix</keyword>
<keyword evidence="9" id="KW-0325">Glycoprotein</keyword>
<accession>A0A974DEH1</accession>
<dbReference type="GO" id="GO:0009247">
    <property type="term" value="P:glycolipid biosynthetic process"/>
    <property type="evidence" value="ECO:0007669"/>
    <property type="project" value="InterPro"/>
</dbReference>
<keyword evidence="4 11" id="KW-0812">Transmembrane</keyword>
<dbReference type="Proteomes" id="UP000694892">
    <property type="component" value="Chromosome 3L"/>
</dbReference>
<dbReference type="PANTHER" id="PTHR14647">
    <property type="entry name" value="GALACTOSE-3-O-SULFOTRANSFERASE"/>
    <property type="match status" value="1"/>
</dbReference>
<feature type="region of interest" description="Disordered" evidence="10">
    <location>
        <begin position="713"/>
        <end position="733"/>
    </location>
</feature>
<organism evidence="12 13">
    <name type="scientific">Xenopus laevis</name>
    <name type="common">African clawed frog</name>
    <dbReference type="NCBI Taxonomy" id="8355"/>
    <lineage>
        <taxon>Eukaryota</taxon>
        <taxon>Metazoa</taxon>
        <taxon>Chordata</taxon>
        <taxon>Craniata</taxon>
        <taxon>Vertebrata</taxon>
        <taxon>Euteleostomi</taxon>
        <taxon>Amphibia</taxon>
        <taxon>Batrachia</taxon>
        <taxon>Anura</taxon>
        <taxon>Pipoidea</taxon>
        <taxon>Pipidae</taxon>
        <taxon>Xenopodinae</taxon>
        <taxon>Xenopus</taxon>
        <taxon>Xenopus</taxon>
    </lineage>
</organism>
<evidence type="ECO:0000256" key="1">
    <source>
        <dbReference type="ARBA" id="ARBA00004323"/>
    </source>
</evidence>
<evidence type="ECO:0000313" key="13">
    <source>
        <dbReference type="Proteomes" id="UP000694892"/>
    </source>
</evidence>
<evidence type="ECO:0000313" key="12">
    <source>
        <dbReference type="EMBL" id="OCT90579.1"/>
    </source>
</evidence>
<evidence type="ECO:0000256" key="8">
    <source>
        <dbReference type="ARBA" id="ARBA00023136"/>
    </source>
</evidence>
<evidence type="ECO:0000256" key="6">
    <source>
        <dbReference type="ARBA" id="ARBA00022989"/>
    </source>
</evidence>
<keyword evidence="5" id="KW-0735">Signal-anchor</keyword>
<dbReference type="GO" id="GO:0001733">
    <property type="term" value="F:galactosylceramide sulfotransferase activity"/>
    <property type="evidence" value="ECO:0007669"/>
    <property type="project" value="InterPro"/>
</dbReference>